<accession>A0A292Q674</accession>
<dbReference type="Proteomes" id="UP001412239">
    <property type="component" value="Unassembled WGS sequence"/>
</dbReference>
<gene>
    <name evidence="1" type="ORF">GSTUAT00000984001</name>
</gene>
<reference evidence="1" key="1">
    <citation type="submission" date="2015-10" db="EMBL/GenBank/DDBJ databases">
        <authorList>
            <person name="Regsiter A."/>
            <person name="william w."/>
        </authorList>
    </citation>
    <scope>NUCLEOTIDE SEQUENCE</scope>
    <source>
        <strain evidence="1">Montdore</strain>
    </source>
</reference>
<name>A0A292Q674_9PEZI</name>
<keyword evidence="2" id="KW-1185">Reference proteome</keyword>
<evidence type="ECO:0000313" key="1">
    <source>
        <dbReference type="EMBL" id="CUS14914.1"/>
    </source>
</evidence>
<dbReference type="AlphaFoldDB" id="A0A292Q674"/>
<protein>
    <submittedName>
        <fullName evidence="1">Uncharacterized protein</fullName>
    </submittedName>
</protein>
<sequence>MFLNAKIDVGTIDERTLALAAEDGHVGIFKFPPDKGIDTYTRRALRQQGRAMWTLWKCRLMEEQMRALKVGVGIDQDSSRQQAAGGNPTKS</sequence>
<evidence type="ECO:0000313" key="2">
    <source>
        <dbReference type="Proteomes" id="UP001412239"/>
    </source>
</evidence>
<dbReference type="EMBL" id="LN890954">
    <property type="protein sequence ID" value="CUS14914.1"/>
    <property type="molecule type" value="Genomic_DNA"/>
</dbReference>
<organism evidence="1 2">
    <name type="scientific">Tuber aestivum</name>
    <name type="common">summer truffle</name>
    <dbReference type="NCBI Taxonomy" id="59557"/>
    <lineage>
        <taxon>Eukaryota</taxon>
        <taxon>Fungi</taxon>
        <taxon>Dikarya</taxon>
        <taxon>Ascomycota</taxon>
        <taxon>Pezizomycotina</taxon>
        <taxon>Pezizomycetes</taxon>
        <taxon>Pezizales</taxon>
        <taxon>Tuberaceae</taxon>
        <taxon>Tuber</taxon>
    </lineage>
</organism>
<proteinExistence type="predicted"/>